<name>A0A235F5Y5_9BACL</name>
<dbReference type="Pfam" id="PF02535">
    <property type="entry name" value="Zip"/>
    <property type="match status" value="1"/>
</dbReference>
<sequence length="242" mass="26854">MDNGIWFFIMVFLFTFSGLAVGGISGGIIKVFFKNKLFLLYALCGGILIGLMLFEIIPETWEKNNKVGVILGVIIGIFLLSIIESLLKNRKKFIINHKKSVFLFLTIGIAIHNFPTGLALGMGSLEKLELSPLVIAIFFHHIPEGIALAFTFVDQEMNILIYWQILIIISIILGIGAFVGNTLVDNFEKLYSVFIGTSIGTIGLVTVTEILGKAKNNLPLITFLIPTLFGMVIVKLYFFVFL</sequence>
<organism evidence="9 10">
    <name type="scientific">Fictibacillus aquaticus</name>
    <dbReference type="NCBI Taxonomy" id="2021314"/>
    <lineage>
        <taxon>Bacteria</taxon>
        <taxon>Bacillati</taxon>
        <taxon>Bacillota</taxon>
        <taxon>Bacilli</taxon>
        <taxon>Bacillales</taxon>
        <taxon>Fictibacillaceae</taxon>
        <taxon>Fictibacillus</taxon>
    </lineage>
</organism>
<evidence type="ECO:0000256" key="3">
    <source>
        <dbReference type="ARBA" id="ARBA00022475"/>
    </source>
</evidence>
<feature type="transmembrane region" description="Helical" evidence="8">
    <location>
        <begin position="6"/>
        <end position="25"/>
    </location>
</feature>
<keyword evidence="3" id="KW-1003">Cell membrane</keyword>
<feature type="transmembrane region" description="Helical" evidence="8">
    <location>
        <begin position="69"/>
        <end position="89"/>
    </location>
</feature>
<dbReference type="InterPro" id="IPR003689">
    <property type="entry name" value="ZIP"/>
</dbReference>
<feature type="transmembrane region" description="Helical" evidence="8">
    <location>
        <begin position="133"/>
        <end position="153"/>
    </location>
</feature>
<keyword evidence="5" id="KW-0862">Zinc</keyword>
<feature type="transmembrane region" description="Helical" evidence="8">
    <location>
        <begin position="160"/>
        <end position="184"/>
    </location>
</feature>
<comment type="caution">
    <text evidence="9">The sequence shown here is derived from an EMBL/GenBank/DDBJ whole genome shotgun (WGS) entry which is preliminary data.</text>
</comment>
<evidence type="ECO:0000256" key="4">
    <source>
        <dbReference type="ARBA" id="ARBA00022692"/>
    </source>
</evidence>
<evidence type="ECO:0000256" key="2">
    <source>
        <dbReference type="ARBA" id="ARBA00006939"/>
    </source>
</evidence>
<comment type="subcellular location">
    <subcellularLocation>
        <location evidence="1">Cell membrane</location>
        <topology evidence="1">Multi-pass membrane protein</topology>
    </subcellularLocation>
</comment>
<keyword evidence="10" id="KW-1185">Reference proteome</keyword>
<evidence type="ECO:0000256" key="5">
    <source>
        <dbReference type="ARBA" id="ARBA00022833"/>
    </source>
</evidence>
<evidence type="ECO:0000256" key="7">
    <source>
        <dbReference type="ARBA" id="ARBA00023136"/>
    </source>
</evidence>
<comment type="similarity">
    <text evidence="2">Belongs to the ZIP transporter (TC 2.A.5) family.</text>
</comment>
<dbReference type="AlphaFoldDB" id="A0A235F5Y5"/>
<feature type="transmembrane region" description="Helical" evidence="8">
    <location>
        <begin position="101"/>
        <end position="121"/>
    </location>
</feature>
<dbReference type="PANTHER" id="PTHR11040">
    <property type="entry name" value="ZINC/IRON TRANSPORTER"/>
    <property type="match status" value="1"/>
</dbReference>
<feature type="transmembrane region" description="Helical" evidence="8">
    <location>
        <begin position="37"/>
        <end position="57"/>
    </location>
</feature>
<keyword evidence="7 8" id="KW-0472">Membrane</keyword>
<dbReference type="Proteomes" id="UP000215059">
    <property type="component" value="Unassembled WGS sequence"/>
</dbReference>
<evidence type="ECO:0000256" key="8">
    <source>
        <dbReference type="SAM" id="Phobius"/>
    </source>
</evidence>
<protein>
    <submittedName>
        <fullName evidence="9">Uncharacterized protein</fullName>
    </submittedName>
</protein>
<dbReference type="EMBL" id="NOII01000050">
    <property type="protein sequence ID" value="OYD56115.1"/>
    <property type="molecule type" value="Genomic_DNA"/>
</dbReference>
<dbReference type="RefSeq" id="WP_094254127.1">
    <property type="nucleotide sequence ID" value="NZ_JBHLXL010000001.1"/>
</dbReference>
<keyword evidence="6 8" id="KW-1133">Transmembrane helix</keyword>
<evidence type="ECO:0000313" key="9">
    <source>
        <dbReference type="EMBL" id="OYD56115.1"/>
    </source>
</evidence>
<proteinExistence type="inferred from homology"/>
<dbReference type="GO" id="GO:0005886">
    <property type="term" value="C:plasma membrane"/>
    <property type="evidence" value="ECO:0007669"/>
    <property type="project" value="UniProtKB-SubCell"/>
</dbReference>
<evidence type="ECO:0000313" key="10">
    <source>
        <dbReference type="Proteomes" id="UP000215059"/>
    </source>
</evidence>
<reference evidence="9 10" key="1">
    <citation type="submission" date="2017-07" db="EMBL/GenBank/DDBJ databases">
        <title>Fictibacillus sp. nov. GDSW-R2A3 Genome sequencing and assembly.</title>
        <authorList>
            <person name="Mayilraj S."/>
        </authorList>
    </citation>
    <scope>NUCLEOTIDE SEQUENCE [LARGE SCALE GENOMIC DNA]</scope>
    <source>
        <strain evidence="9 10">GDSW-R2A3</strain>
    </source>
</reference>
<dbReference type="GO" id="GO:0005385">
    <property type="term" value="F:zinc ion transmembrane transporter activity"/>
    <property type="evidence" value="ECO:0007669"/>
    <property type="project" value="TreeGrafter"/>
</dbReference>
<dbReference type="OrthoDB" id="9787346at2"/>
<feature type="transmembrane region" description="Helical" evidence="8">
    <location>
        <begin position="190"/>
        <end position="211"/>
    </location>
</feature>
<keyword evidence="4 8" id="KW-0812">Transmembrane</keyword>
<evidence type="ECO:0000256" key="1">
    <source>
        <dbReference type="ARBA" id="ARBA00004651"/>
    </source>
</evidence>
<gene>
    <name evidence="9" type="ORF">CGZ90_19255</name>
</gene>
<dbReference type="PANTHER" id="PTHR11040:SF211">
    <property type="entry name" value="ZINC TRANSPORTER ZIP11"/>
    <property type="match status" value="1"/>
</dbReference>
<feature type="transmembrane region" description="Helical" evidence="8">
    <location>
        <begin position="218"/>
        <end position="240"/>
    </location>
</feature>
<accession>A0A235F5Y5</accession>
<evidence type="ECO:0000256" key="6">
    <source>
        <dbReference type="ARBA" id="ARBA00022989"/>
    </source>
</evidence>